<sequence length="79" mass="8547">MGIFPQGVQTLFQQQAHRIDARTDAQLAAGAGHLGVDGLGRLARQARDGLAAVMGRHIGHDLALALGQKARQRTIRRKR</sequence>
<name>A0ABY4SIU2_9CAUL</name>
<organism evidence="1 2">
    <name type="scientific">Brevundimonas albigilva</name>
    <dbReference type="NCBI Taxonomy" id="1312364"/>
    <lineage>
        <taxon>Bacteria</taxon>
        <taxon>Pseudomonadati</taxon>
        <taxon>Pseudomonadota</taxon>
        <taxon>Alphaproteobacteria</taxon>
        <taxon>Caulobacterales</taxon>
        <taxon>Caulobacteraceae</taxon>
        <taxon>Brevundimonas</taxon>
    </lineage>
</organism>
<gene>
    <name evidence="1" type="ORF">M8231_12940</name>
</gene>
<proteinExistence type="predicted"/>
<protein>
    <submittedName>
        <fullName evidence="1">Uncharacterized protein</fullName>
    </submittedName>
</protein>
<dbReference type="Proteomes" id="UP001055429">
    <property type="component" value="Chromosome"/>
</dbReference>
<accession>A0ABY4SIU2</accession>
<reference evidence="1" key="1">
    <citation type="submission" date="2022-05" db="EMBL/GenBank/DDBJ databases">
        <title>Brevundimonas albigilva TT17 genome sequence.</title>
        <authorList>
            <person name="Lee K."/>
            <person name="Son H."/>
        </authorList>
    </citation>
    <scope>NUCLEOTIDE SEQUENCE</scope>
    <source>
        <strain evidence="1">TT17</strain>
    </source>
</reference>
<keyword evidence="2" id="KW-1185">Reference proteome</keyword>
<evidence type="ECO:0000313" key="2">
    <source>
        <dbReference type="Proteomes" id="UP001055429"/>
    </source>
</evidence>
<dbReference type="EMBL" id="CP097649">
    <property type="protein sequence ID" value="URI14708.1"/>
    <property type="molecule type" value="Genomic_DNA"/>
</dbReference>
<evidence type="ECO:0000313" key="1">
    <source>
        <dbReference type="EMBL" id="URI14708.1"/>
    </source>
</evidence>